<dbReference type="Pfam" id="PF00296">
    <property type="entry name" value="Bac_luciferase"/>
    <property type="match status" value="1"/>
</dbReference>
<gene>
    <name evidence="3" type="ORF">GCM10011610_32450</name>
</gene>
<dbReference type="Proteomes" id="UP000658127">
    <property type="component" value="Unassembled WGS sequence"/>
</dbReference>
<evidence type="ECO:0000256" key="1">
    <source>
        <dbReference type="ARBA" id="ARBA00023002"/>
    </source>
</evidence>
<comment type="caution">
    <text evidence="3">The sequence shown here is derived from an EMBL/GenBank/DDBJ whole genome shotgun (WGS) entry which is preliminary data.</text>
</comment>
<keyword evidence="1" id="KW-0560">Oxidoreductase</keyword>
<evidence type="ECO:0000313" key="3">
    <source>
        <dbReference type="EMBL" id="GGN81764.1"/>
    </source>
</evidence>
<dbReference type="InterPro" id="IPR036661">
    <property type="entry name" value="Luciferase-like_sf"/>
</dbReference>
<dbReference type="CDD" id="cd01097">
    <property type="entry name" value="Tetrahydromethanopterin_reductase"/>
    <property type="match status" value="1"/>
</dbReference>
<dbReference type="PANTHER" id="PTHR43244:SF1">
    <property type="entry name" value="5,10-METHYLENETETRAHYDROMETHANOPTERIN REDUCTASE"/>
    <property type="match status" value="1"/>
</dbReference>
<feature type="domain" description="Luciferase-like" evidence="2">
    <location>
        <begin position="5"/>
        <end position="320"/>
    </location>
</feature>
<dbReference type="PANTHER" id="PTHR43244">
    <property type="match status" value="1"/>
</dbReference>
<accession>A0ABQ2KJT3</accession>
<name>A0ABQ2KJT3_9NOCA</name>
<proteinExistence type="predicted"/>
<dbReference type="SUPFAM" id="SSF51679">
    <property type="entry name" value="Bacterial luciferase-like"/>
    <property type="match status" value="1"/>
</dbReference>
<dbReference type="Gene3D" id="3.20.20.30">
    <property type="entry name" value="Luciferase-like domain"/>
    <property type="match status" value="1"/>
</dbReference>
<protein>
    <submittedName>
        <fullName evidence="3">Phthiodiolone/phenolphthiodiolone dimycocerosates ketoreductase</fullName>
    </submittedName>
</protein>
<organism evidence="3 4">
    <name type="scientific">Nocardia rhizosphaerihabitans</name>
    <dbReference type="NCBI Taxonomy" id="1691570"/>
    <lineage>
        <taxon>Bacteria</taxon>
        <taxon>Bacillati</taxon>
        <taxon>Actinomycetota</taxon>
        <taxon>Actinomycetes</taxon>
        <taxon>Mycobacteriales</taxon>
        <taxon>Nocardiaceae</taxon>
        <taxon>Nocardia</taxon>
    </lineage>
</organism>
<dbReference type="InterPro" id="IPR011251">
    <property type="entry name" value="Luciferase-like_dom"/>
</dbReference>
<keyword evidence="4" id="KW-1185">Reference proteome</keyword>
<dbReference type="EMBL" id="BMNE01000003">
    <property type="protein sequence ID" value="GGN81764.1"/>
    <property type="molecule type" value="Genomic_DNA"/>
</dbReference>
<reference evidence="4" key="1">
    <citation type="journal article" date="2019" name="Int. J. Syst. Evol. Microbiol.">
        <title>The Global Catalogue of Microorganisms (GCM) 10K type strain sequencing project: providing services to taxonomists for standard genome sequencing and annotation.</title>
        <authorList>
            <consortium name="The Broad Institute Genomics Platform"/>
            <consortium name="The Broad Institute Genome Sequencing Center for Infectious Disease"/>
            <person name="Wu L."/>
            <person name="Ma J."/>
        </authorList>
    </citation>
    <scope>NUCLEOTIDE SEQUENCE [LARGE SCALE GENOMIC DNA]</scope>
    <source>
        <strain evidence="4">CGMCC 4.7329</strain>
    </source>
</reference>
<sequence>MLAIAAGCDSLWMPDHLIAAFPDSIWQSKYVGGARLADKANAFYEPWTVLGYLAARNRVARKRLGVAVTDAGRRNPAVTAQAAASLHLLSRGRAILGIGPGEREGNEPYGVDWSKPVARFVEAVATIRFLWDSDGEPVSRDSEYFPLHDAVFDVPPYKGTRPEIWIGAHGPRMLRATGQYGDAWFPAFPQLPTEYAEKLDLVRSAASDAGRDPSAVLPAAYFWMLVGRSPAEVDELMGAVVPRAMSLAAPAGMWKRHGVEHPLGPTFSGLQDLLPQTIDEETALAYAKLVPPSLLREVFVVGTPDEILEQMAERRDHGVRYAVAMNLSPMHPSLRTGLGASVPFLRVLRGLRRL</sequence>
<dbReference type="InterPro" id="IPR050564">
    <property type="entry name" value="F420-G6PD/mer"/>
</dbReference>
<evidence type="ECO:0000259" key="2">
    <source>
        <dbReference type="Pfam" id="PF00296"/>
    </source>
</evidence>
<evidence type="ECO:0000313" key="4">
    <source>
        <dbReference type="Proteomes" id="UP000658127"/>
    </source>
</evidence>